<organism evidence="4">
    <name type="scientific">Anisakis simplex</name>
    <name type="common">Herring worm</name>
    <dbReference type="NCBI Taxonomy" id="6269"/>
    <lineage>
        <taxon>Eukaryota</taxon>
        <taxon>Metazoa</taxon>
        <taxon>Ecdysozoa</taxon>
        <taxon>Nematoda</taxon>
        <taxon>Chromadorea</taxon>
        <taxon>Rhabditida</taxon>
        <taxon>Spirurina</taxon>
        <taxon>Ascaridomorpha</taxon>
        <taxon>Ascaridoidea</taxon>
        <taxon>Anisakidae</taxon>
        <taxon>Anisakis</taxon>
        <taxon>Anisakis simplex complex</taxon>
    </lineage>
</organism>
<protein>
    <submittedName>
        <fullName evidence="4">G protein-coupled receptor</fullName>
    </submittedName>
</protein>
<name>A0A0M3KEB7_ANISI</name>
<sequence>MAAVLPAAFNPEYEITYRVHIIAYIDGSFCLAATIICAILYAAIMVILSRSKQNVVSNNSLHAEIRLLLCAIIEFLVLTLNAIAQILSIIMADNLSIVDIINDITTILHAPHLKQLVENPLCANFMTSPRQQSLKSREGKRMKCVQL</sequence>
<reference evidence="2 3" key="2">
    <citation type="submission" date="2018-11" db="EMBL/GenBank/DDBJ databases">
        <authorList>
            <consortium name="Pathogen Informatics"/>
        </authorList>
    </citation>
    <scope>NUCLEOTIDE SEQUENCE [LARGE SCALE GENOMIC DNA]</scope>
</reference>
<feature type="transmembrane region" description="Helical" evidence="1">
    <location>
        <begin position="68"/>
        <end position="92"/>
    </location>
</feature>
<dbReference type="Proteomes" id="UP000267096">
    <property type="component" value="Unassembled WGS sequence"/>
</dbReference>
<accession>A0A0M3KEB7</accession>
<keyword evidence="3" id="KW-1185">Reference proteome</keyword>
<evidence type="ECO:0000313" key="2">
    <source>
        <dbReference type="EMBL" id="VDK65942.1"/>
    </source>
</evidence>
<evidence type="ECO:0000313" key="3">
    <source>
        <dbReference type="Proteomes" id="UP000267096"/>
    </source>
</evidence>
<keyword evidence="1" id="KW-0812">Transmembrane</keyword>
<reference evidence="4" key="1">
    <citation type="submission" date="2017-02" db="UniProtKB">
        <authorList>
            <consortium name="WormBaseParasite"/>
        </authorList>
    </citation>
    <scope>IDENTIFICATION</scope>
</reference>
<dbReference type="AlphaFoldDB" id="A0A0M3KEB7"/>
<evidence type="ECO:0000256" key="1">
    <source>
        <dbReference type="SAM" id="Phobius"/>
    </source>
</evidence>
<dbReference type="EMBL" id="UYRR01035975">
    <property type="protein sequence ID" value="VDK65942.1"/>
    <property type="molecule type" value="Genomic_DNA"/>
</dbReference>
<gene>
    <name evidence="2" type="ORF">ASIM_LOCUS18715</name>
</gene>
<keyword evidence="1" id="KW-0472">Membrane</keyword>
<evidence type="ECO:0000313" key="4">
    <source>
        <dbReference type="WBParaSite" id="ASIM_0001932301-mRNA-1"/>
    </source>
</evidence>
<proteinExistence type="predicted"/>
<keyword evidence="1" id="KW-1133">Transmembrane helix</keyword>
<feature type="transmembrane region" description="Helical" evidence="1">
    <location>
        <begin position="21"/>
        <end position="48"/>
    </location>
</feature>
<dbReference type="WBParaSite" id="ASIM_0001932301-mRNA-1">
    <property type="protein sequence ID" value="ASIM_0001932301-mRNA-1"/>
    <property type="gene ID" value="ASIM_0001932301"/>
</dbReference>